<dbReference type="OrthoDB" id="666837at2759"/>
<evidence type="ECO:0000259" key="1">
    <source>
        <dbReference type="Pfam" id="PF08387"/>
    </source>
</evidence>
<dbReference type="GeneID" id="123072261"/>
<evidence type="ECO:0000313" key="3">
    <source>
        <dbReference type="EnsemblPlants" id="TraesCS3B02G501300.1"/>
    </source>
</evidence>
<dbReference type="Proteomes" id="UP000019116">
    <property type="component" value="Chromosome 3B"/>
</dbReference>
<dbReference type="PANTHER" id="PTHR32141:SF65">
    <property type="entry name" value="F-BOX DOMAIN-CONTAINING PROTEIN"/>
    <property type="match status" value="1"/>
</dbReference>
<dbReference type="Pfam" id="PF24758">
    <property type="entry name" value="LRR_At5g56370"/>
    <property type="match status" value="1"/>
</dbReference>
<feature type="domain" description="FBD" evidence="1">
    <location>
        <begin position="153"/>
        <end position="197"/>
    </location>
</feature>
<proteinExistence type="predicted"/>
<evidence type="ECO:0000313" key="4">
    <source>
        <dbReference type="Proteomes" id="UP000019116"/>
    </source>
</evidence>
<accession>A0A3B6G077</accession>
<dbReference type="RefSeq" id="XP_044351766.1">
    <property type="nucleotide sequence ID" value="XM_044495831.1"/>
</dbReference>
<feature type="domain" description="F-box/LRR-repeat protein 15/At3g58940/PEG3-like LRR" evidence="2">
    <location>
        <begin position="5"/>
        <end position="131"/>
    </location>
</feature>
<dbReference type="Pfam" id="PF08387">
    <property type="entry name" value="FBD"/>
    <property type="match status" value="1"/>
</dbReference>
<gene>
    <name evidence="3" type="primary">LOC123072261</name>
</gene>
<dbReference type="InterPro" id="IPR006566">
    <property type="entry name" value="FBD"/>
</dbReference>
<keyword evidence="4" id="KW-1185">Reference proteome</keyword>
<organism evidence="3">
    <name type="scientific">Triticum aestivum</name>
    <name type="common">Wheat</name>
    <dbReference type="NCBI Taxonomy" id="4565"/>
    <lineage>
        <taxon>Eukaryota</taxon>
        <taxon>Viridiplantae</taxon>
        <taxon>Streptophyta</taxon>
        <taxon>Embryophyta</taxon>
        <taxon>Tracheophyta</taxon>
        <taxon>Spermatophyta</taxon>
        <taxon>Magnoliopsida</taxon>
        <taxon>Liliopsida</taxon>
        <taxon>Poales</taxon>
        <taxon>Poaceae</taxon>
        <taxon>BOP clade</taxon>
        <taxon>Pooideae</taxon>
        <taxon>Triticodae</taxon>
        <taxon>Triticeae</taxon>
        <taxon>Triticinae</taxon>
        <taxon>Triticum</taxon>
    </lineage>
</organism>
<dbReference type="PANTHER" id="PTHR32141">
    <property type="match status" value="1"/>
</dbReference>
<evidence type="ECO:0000259" key="2">
    <source>
        <dbReference type="Pfam" id="PF24758"/>
    </source>
</evidence>
<dbReference type="Gramene" id="TraesCS3B02G501300.1">
    <property type="protein sequence ID" value="TraesCS3B02G501300.1"/>
    <property type="gene ID" value="TraesCS3B02G501300"/>
</dbReference>
<reference evidence="3" key="1">
    <citation type="submission" date="2018-08" db="EMBL/GenBank/DDBJ databases">
        <authorList>
            <person name="Rossello M."/>
        </authorList>
    </citation>
    <scope>NUCLEOTIDE SEQUENCE [LARGE SCALE GENOMIC DNA]</scope>
    <source>
        <strain evidence="3">cv. Chinese Spring</strain>
    </source>
</reference>
<dbReference type="InterPro" id="IPR055411">
    <property type="entry name" value="LRR_FXL15/At3g58940/PEG3-like"/>
</dbReference>
<protein>
    <submittedName>
        <fullName evidence="3">Uncharacterized protein</fullName>
    </submittedName>
</protein>
<dbReference type="STRING" id="4565.A0A3B6G077"/>
<reference evidence="3" key="2">
    <citation type="submission" date="2018-10" db="UniProtKB">
        <authorList>
            <consortium name="EnsemblPlants"/>
        </authorList>
    </citation>
    <scope>IDENTIFICATION</scope>
</reference>
<dbReference type="Gramene" id="TraesCS3B03G1241000.3">
    <property type="protein sequence ID" value="TraesCS3B03G1241000.3.CDS"/>
    <property type="gene ID" value="TraesCS3B03G1241000"/>
</dbReference>
<sequence length="273" mass="30283">MASHSGVRLRLVSQSLRCVQLGFTYLEYIDVVDAPRLERIFQWEITTHSLCAKKHSSRIKIGRAPNLRMLGYLLPGEQDLGITNTVIAGSKENIVPSVQILAIELHFGVRGAVKKVSGFLRGFPNLDTLHVQVKLSVRVSEKSTGKVNLKFWQEGGPIKCVVEGMKKVFFYEFRGSKSEVAFLKFIAERGRVLEQMVVVVAIECFSSGDNVNAKLKPLASAKWTSKTCKLQLFKTPLTAGGGPAYSHPLASDFGCADPFDLRYYDKAERISVS</sequence>
<dbReference type="InterPro" id="IPR055302">
    <property type="entry name" value="F-box_dom-containing"/>
</dbReference>
<dbReference type="EnsemblPlants" id="TraesCS3B02G501300.1">
    <property type="protein sequence ID" value="TraesCS3B02G501300.1"/>
    <property type="gene ID" value="TraesCS3B02G501300"/>
</dbReference>
<dbReference type="AlphaFoldDB" id="A0A3B6G077"/>
<name>A0A3B6G077_WHEAT</name>